<dbReference type="STRING" id="1121881.SAMN02745225_01760"/>
<gene>
    <name evidence="1" type="ORF">SAMN02745225_01760</name>
</gene>
<dbReference type="AlphaFoldDB" id="A0A1M4WRB3"/>
<dbReference type="InterPro" id="IPR027396">
    <property type="entry name" value="DsrEFH-like"/>
</dbReference>
<evidence type="ECO:0000313" key="1">
    <source>
        <dbReference type="EMBL" id="SHE83758.1"/>
    </source>
</evidence>
<proteinExistence type="predicted"/>
<dbReference type="PANTHER" id="PTHR34655">
    <property type="entry name" value="CONSERVED WITHIN P. AEROPHILUM"/>
    <property type="match status" value="1"/>
</dbReference>
<name>A0A1M4WRB3_9ACTN</name>
<dbReference type="InterPro" id="IPR032836">
    <property type="entry name" value="DsrE2-like"/>
</dbReference>
<dbReference type="Proteomes" id="UP000184295">
    <property type="component" value="Unassembled WGS sequence"/>
</dbReference>
<keyword evidence="2" id="KW-1185">Reference proteome</keyword>
<dbReference type="EMBL" id="FQUL01000028">
    <property type="protein sequence ID" value="SHE83758.1"/>
    <property type="molecule type" value="Genomic_DNA"/>
</dbReference>
<dbReference type="RefSeq" id="WP_072791450.1">
    <property type="nucleotide sequence ID" value="NZ_FQUL01000028.1"/>
</dbReference>
<evidence type="ECO:0000313" key="2">
    <source>
        <dbReference type="Proteomes" id="UP000184295"/>
    </source>
</evidence>
<organism evidence="1 2">
    <name type="scientific">Ferrithrix thermotolerans DSM 19514</name>
    <dbReference type="NCBI Taxonomy" id="1121881"/>
    <lineage>
        <taxon>Bacteria</taxon>
        <taxon>Bacillati</taxon>
        <taxon>Actinomycetota</taxon>
        <taxon>Acidimicrobiia</taxon>
        <taxon>Acidimicrobiales</taxon>
        <taxon>Acidimicrobiaceae</taxon>
        <taxon>Ferrithrix</taxon>
    </lineage>
</organism>
<sequence length="169" mass="18620">MSDSLEIDGFDRAKKMAMICWSSDLDRVWPVLILASTAAASGLEVDVFFTFWGLRVLQKNEVRVTGKNWMQKAESIVDPGGTDRLKLGKIHFGGAGTKMIKMLANEYKVASPRELLEMAQDLGVRLHPCQMTMDLYGLTKDDFIEGVGIPIGAASFIDMAADADITLFI</sequence>
<reference evidence="2" key="1">
    <citation type="submission" date="2016-11" db="EMBL/GenBank/DDBJ databases">
        <authorList>
            <person name="Varghese N."/>
            <person name="Submissions S."/>
        </authorList>
    </citation>
    <scope>NUCLEOTIDE SEQUENCE [LARGE SCALE GENOMIC DNA]</scope>
    <source>
        <strain evidence="2">DSM 19514</strain>
    </source>
</reference>
<dbReference type="SUPFAM" id="SSF75169">
    <property type="entry name" value="DsrEFH-like"/>
    <property type="match status" value="1"/>
</dbReference>
<dbReference type="Gene3D" id="3.40.1260.10">
    <property type="entry name" value="DsrEFH-like"/>
    <property type="match status" value="1"/>
</dbReference>
<dbReference type="PANTHER" id="PTHR34655:SF2">
    <property type="entry name" value="PEROXIREDOXIN FAMILY PROTEIN"/>
    <property type="match status" value="1"/>
</dbReference>
<dbReference type="OrthoDB" id="9802028at2"/>
<protein>
    <submittedName>
        <fullName evidence="1">Peroxiredoxin family protein</fullName>
    </submittedName>
</protein>
<dbReference type="Pfam" id="PF13686">
    <property type="entry name" value="DrsE_2"/>
    <property type="match status" value="1"/>
</dbReference>
<accession>A0A1M4WRB3</accession>